<keyword evidence="4 7" id="KW-1133">Transmembrane helix</keyword>
<dbReference type="GO" id="GO:0022857">
    <property type="term" value="F:transmembrane transporter activity"/>
    <property type="evidence" value="ECO:0007669"/>
    <property type="project" value="TreeGrafter"/>
</dbReference>
<sequence length="846" mass="85883">MITRLTLRNLAAHRLRLGLTALAVVLGTAFVAGTLIFSSTTDKAFDELFSEGTHTVDVTVQGTRAFTGGADDLAAKPVPASVLDQVRRVDGVAEARGQITGFAAIVGRDGKVAGGNGPPQMGIGWPSSLSDYTLVSGRGPTAPHEVALDSVTAEKTGYATGDQVKVVTKGPAEPYEVVGVFKVGASGRTGGVTYTAFEPATAQRLLAEPGAFSGIVAKAANGVSPAELAGRVNAVVPAGFEAITAEQAADDAAGDVKELLGFLSTFLLTFGVISVFVGSFIIFNTFSMLVAQRTRDLALLRAVGASRRQVTLSVMGEALGVGLLGSIAGLLAGAGLAVGLRGLFSAMGADLPTTALVIAPSTVVWTLAVGVAVTLVAAFFPARRAARTPPVAALRDGTAPPARSLRARAVTGGLFAAAGGALLATGLAGDAGDPLAPVGGGALLVFLAVAMLSPLFARPVTRLLGAPLVRLFGTTARLGSGNAQRNPRRTSATAAALMIGMALIATVSVLAASMTASIDKALDGSLGADFQVSAGGGFGPPGSFDPSVSAALAAVPGVKNATPMTYAQVRLGDQQVFAAVGDPEELAAPFGLEMKSGTLAADADEILVDARTAAASGWTTGSSVRAQYADGAHATIRIAGVFADNPMAGPYLLGEATHAAHYPDSRVSTVLVVKEPGADAATVRRGLEASLAAYPNLTLQDRSDIKEQARASVGQLLTMISALLVLSILIAVLGIINTLALSVIERTREIGLLRAVGMGRRQLRRMIRYESVLISVFGALLGIAVGIGFGWAVQRALADQGIDVLSVPAAQLGAYLAAAALVGVLAAAWPARRAARMDVLRAIAAQ</sequence>
<feature type="transmembrane region" description="Helical" evidence="7">
    <location>
        <begin position="357"/>
        <end position="380"/>
    </location>
</feature>
<dbReference type="AlphaFoldDB" id="A0A8J3Q088"/>
<evidence type="ECO:0000313" key="10">
    <source>
        <dbReference type="EMBL" id="GIG84345.1"/>
    </source>
</evidence>
<evidence type="ECO:0000256" key="2">
    <source>
        <dbReference type="ARBA" id="ARBA00022475"/>
    </source>
</evidence>
<feature type="domain" description="ABC3 transporter permease C-terminal" evidence="8">
    <location>
        <begin position="723"/>
        <end position="838"/>
    </location>
</feature>
<evidence type="ECO:0000256" key="3">
    <source>
        <dbReference type="ARBA" id="ARBA00022692"/>
    </source>
</evidence>
<feature type="domain" description="ABC3 transporter permease C-terminal" evidence="8">
    <location>
        <begin position="269"/>
        <end position="390"/>
    </location>
</feature>
<comment type="subcellular location">
    <subcellularLocation>
        <location evidence="1">Cell membrane</location>
        <topology evidence="1">Multi-pass membrane protein</topology>
    </subcellularLocation>
</comment>
<evidence type="ECO:0000259" key="8">
    <source>
        <dbReference type="Pfam" id="PF02687"/>
    </source>
</evidence>
<feature type="transmembrane region" description="Helical" evidence="7">
    <location>
        <begin position="494"/>
        <end position="516"/>
    </location>
</feature>
<protein>
    <submittedName>
        <fullName evidence="10">ABC transporter</fullName>
    </submittedName>
</protein>
<organism evidence="10 11">
    <name type="scientific">Planotetraspora kaengkrachanensis</name>
    <dbReference type="NCBI Taxonomy" id="575193"/>
    <lineage>
        <taxon>Bacteria</taxon>
        <taxon>Bacillati</taxon>
        <taxon>Actinomycetota</taxon>
        <taxon>Actinomycetes</taxon>
        <taxon>Streptosporangiales</taxon>
        <taxon>Streptosporangiaceae</taxon>
        <taxon>Planotetraspora</taxon>
    </lineage>
</organism>
<evidence type="ECO:0000256" key="6">
    <source>
        <dbReference type="ARBA" id="ARBA00038076"/>
    </source>
</evidence>
<evidence type="ECO:0000256" key="1">
    <source>
        <dbReference type="ARBA" id="ARBA00004651"/>
    </source>
</evidence>
<dbReference type="EMBL" id="BONV01000050">
    <property type="protein sequence ID" value="GIG84345.1"/>
    <property type="molecule type" value="Genomic_DNA"/>
</dbReference>
<dbReference type="PANTHER" id="PTHR30572:SF4">
    <property type="entry name" value="ABC TRANSPORTER PERMEASE YTRF"/>
    <property type="match status" value="1"/>
</dbReference>
<keyword evidence="5 7" id="KW-0472">Membrane</keyword>
<keyword evidence="2" id="KW-1003">Cell membrane</keyword>
<dbReference type="RefSeq" id="WP_203887618.1">
    <property type="nucleotide sequence ID" value="NZ_BAABHH010000034.1"/>
</dbReference>
<name>A0A8J3Q088_9ACTN</name>
<feature type="transmembrane region" description="Helical" evidence="7">
    <location>
        <begin position="266"/>
        <end position="291"/>
    </location>
</feature>
<feature type="domain" description="MacB-like periplasmic core" evidence="9">
    <location>
        <begin position="18"/>
        <end position="234"/>
    </location>
</feature>
<dbReference type="InterPro" id="IPR025857">
    <property type="entry name" value="MacB_PCD"/>
</dbReference>
<feature type="domain" description="MacB-like periplasmic core" evidence="9">
    <location>
        <begin position="491"/>
        <end position="689"/>
    </location>
</feature>
<dbReference type="InterPro" id="IPR003838">
    <property type="entry name" value="ABC3_permease_C"/>
</dbReference>
<evidence type="ECO:0000256" key="7">
    <source>
        <dbReference type="SAM" id="Phobius"/>
    </source>
</evidence>
<proteinExistence type="inferred from homology"/>
<feature type="transmembrane region" description="Helical" evidence="7">
    <location>
        <begin position="812"/>
        <end position="831"/>
    </location>
</feature>
<dbReference type="Pfam" id="PF02687">
    <property type="entry name" value="FtsX"/>
    <property type="match status" value="2"/>
</dbReference>
<keyword evidence="3 7" id="KW-0812">Transmembrane</keyword>
<dbReference type="Pfam" id="PF12704">
    <property type="entry name" value="MacB_PCD"/>
    <property type="match status" value="2"/>
</dbReference>
<dbReference type="PANTHER" id="PTHR30572">
    <property type="entry name" value="MEMBRANE COMPONENT OF TRANSPORTER-RELATED"/>
    <property type="match status" value="1"/>
</dbReference>
<keyword evidence="11" id="KW-1185">Reference proteome</keyword>
<dbReference type="GO" id="GO:0005886">
    <property type="term" value="C:plasma membrane"/>
    <property type="evidence" value="ECO:0007669"/>
    <property type="project" value="UniProtKB-SubCell"/>
</dbReference>
<feature type="transmembrane region" description="Helical" evidence="7">
    <location>
        <begin position="771"/>
        <end position="792"/>
    </location>
</feature>
<feature type="transmembrane region" description="Helical" evidence="7">
    <location>
        <begin position="409"/>
        <end position="429"/>
    </location>
</feature>
<comment type="similarity">
    <text evidence="6">Belongs to the ABC-4 integral membrane protein family.</text>
</comment>
<gene>
    <name evidence="10" type="ORF">Pka01_74720</name>
</gene>
<reference evidence="10 11" key="1">
    <citation type="submission" date="2021-01" db="EMBL/GenBank/DDBJ databases">
        <title>Whole genome shotgun sequence of Planotetraspora kaengkrachanensis NBRC 104272.</title>
        <authorList>
            <person name="Komaki H."/>
            <person name="Tamura T."/>
        </authorList>
    </citation>
    <scope>NUCLEOTIDE SEQUENCE [LARGE SCALE GENOMIC DNA]</scope>
    <source>
        <strain evidence="10 11">NBRC 104272</strain>
    </source>
</reference>
<evidence type="ECO:0000313" key="11">
    <source>
        <dbReference type="Proteomes" id="UP000630097"/>
    </source>
</evidence>
<accession>A0A8J3Q088</accession>
<evidence type="ECO:0000256" key="5">
    <source>
        <dbReference type="ARBA" id="ARBA00023136"/>
    </source>
</evidence>
<comment type="caution">
    <text evidence="10">The sequence shown here is derived from an EMBL/GenBank/DDBJ whole genome shotgun (WGS) entry which is preliminary data.</text>
</comment>
<dbReference type="InterPro" id="IPR050250">
    <property type="entry name" value="Macrolide_Exporter_MacB"/>
</dbReference>
<feature type="transmembrane region" description="Helical" evidence="7">
    <location>
        <begin position="435"/>
        <end position="457"/>
    </location>
</feature>
<evidence type="ECO:0000256" key="4">
    <source>
        <dbReference type="ARBA" id="ARBA00022989"/>
    </source>
</evidence>
<evidence type="ECO:0000259" key="9">
    <source>
        <dbReference type="Pfam" id="PF12704"/>
    </source>
</evidence>
<dbReference type="Proteomes" id="UP000630097">
    <property type="component" value="Unassembled WGS sequence"/>
</dbReference>
<feature type="transmembrane region" description="Helical" evidence="7">
    <location>
        <begin position="312"/>
        <end position="337"/>
    </location>
</feature>
<feature type="transmembrane region" description="Helical" evidence="7">
    <location>
        <begin position="716"/>
        <end position="744"/>
    </location>
</feature>